<dbReference type="EMBL" id="AP028907">
    <property type="protein sequence ID" value="BES81331.1"/>
    <property type="molecule type" value="Genomic_DNA"/>
</dbReference>
<sequence>MKRESLMKRMLAVTMLSYLHRFYTYRELSEKLSIPPSMISRYLRGHSLPSEQHTEVIMNFFMNDRHVKSHLNRLIARGSLSELLKDVELLEILAFIVLERIKYMRIVFDYVVVINDISSTIGLKVASRLGATVLVGFIPPLVPPTVDICITIGQYINSLTICFKVDNVAKLRRSSAVFIHPLTIPIEYVPYIRRKLVDIFSYVHVLAPICNEELERNSIICGFITSNTE</sequence>
<dbReference type="GeneID" id="89288918"/>
<reference evidence="1 2" key="1">
    <citation type="submission" date="2023-09" db="EMBL/GenBank/DDBJ databases">
        <title>Pyrofollis japonicus gen. nov. sp. nov., a novel member of the family Pyrodictiaceae isolated from the Iheya North hydrothermal field.</title>
        <authorList>
            <person name="Miyazaki U."/>
            <person name="Sanari M."/>
            <person name="Tame A."/>
            <person name="Kitajima M."/>
            <person name="Okamoto A."/>
            <person name="Sawayama S."/>
            <person name="Miyazaki J."/>
            <person name="Takai K."/>
            <person name="Nakagawa S."/>
        </authorList>
    </citation>
    <scope>NUCLEOTIDE SEQUENCE [LARGE SCALE GENOMIC DNA]</scope>
    <source>
        <strain evidence="1 2">AV2</strain>
    </source>
</reference>
<protein>
    <recommendedName>
        <fullName evidence="3">HTH cro/C1-type domain-containing protein</fullName>
    </recommendedName>
</protein>
<dbReference type="InterPro" id="IPR001387">
    <property type="entry name" value="Cro/C1-type_HTH"/>
</dbReference>
<keyword evidence="2" id="KW-1185">Reference proteome</keyword>
<organism evidence="1 2">
    <name type="scientific">Pyrodictium abyssi</name>
    <dbReference type="NCBI Taxonomy" id="54256"/>
    <lineage>
        <taxon>Archaea</taxon>
        <taxon>Thermoproteota</taxon>
        <taxon>Thermoprotei</taxon>
        <taxon>Desulfurococcales</taxon>
        <taxon>Pyrodictiaceae</taxon>
        <taxon>Pyrodictium</taxon>
    </lineage>
</organism>
<dbReference type="Proteomes" id="UP001341135">
    <property type="component" value="Chromosome"/>
</dbReference>
<name>A0ABM8IUV2_9CREN</name>
<dbReference type="CDD" id="cd00093">
    <property type="entry name" value="HTH_XRE"/>
    <property type="match status" value="1"/>
</dbReference>
<gene>
    <name evidence="1" type="ORF">PABY_08980</name>
</gene>
<evidence type="ECO:0000313" key="2">
    <source>
        <dbReference type="Proteomes" id="UP001341135"/>
    </source>
</evidence>
<proteinExistence type="predicted"/>
<evidence type="ECO:0000313" key="1">
    <source>
        <dbReference type="EMBL" id="BES81331.1"/>
    </source>
</evidence>
<dbReference type="RefSeq" id="WP_338252325.1">
    <property type="nucleotide sequence ID" value="NZ_AP028907.1"/>
</dbReference>
<accession>A0ABM8IUV2</accession>
<evidence type="ECO:0008006" key="3">
    <source>
        <dbReference type="Google" id="ProtNLM"/>
    </source>
</evidence>